<dbReference type="GO" id="GO:0005737">
    <property type="term" value="C:cytoplasm"/>
    <property type="evidence" value="ECO:0007669"/>
    <property type="project" value="TreeGrafter"/>
</dbReference>
<dbReference type="PANTHER" id="PTHR42940">
    <property type="entry name" value="ALCOHOL DEHYDROGENASE 1-RELATED"/>
    <property type="match status" value="1"/>
</dbReference>
<dbReference type="PANTHER" id="PTHR42940:SF8">
    <property type="entry name" value="VACUOLAR PROTEIN SORTING-ASSOCIATED PROTEIN 11"/>
    <property type="match status" value="1"/>
</dbReference>
<reference evidence="9" key="2">
    <citation type="submission" date="2015-01" db="EMBL/GenBank/DDBJ databases">
        <title>Evolutionary Origins and Diversification of the Mycorrhizal Mutualists.</title>
        <authorList>
            <consortium name="DOE Joint Genome Institute"/>
            <consortium name="Mycorrhizal Genomics Consortium"/>
            <person name="Kohler A."/>
            <person name="Kuo A."/>
            <person name="Nagy L.G."/>
            <person name="Floudas D."/>
            <person name="Copeland A."/>
            <person name="Barry K.W."/>
            <person name="Cichocki N."/>
            <person name="Veneault-Fourrey C."/>
            <person name="LaButti K."/>
            <person name="Lindquist E.A."/>
            <person name="Lipzen A."/>
            <person name="Lundell T."/>
            <person name="Morin E."/>
            <person name="Murat C."/>
            <person name="Riley R."/>
            <person name="Ohm R."/>
            <person name="Sun H."/>
            <person name="Tunlid A."/>
            <person name="Henrissat B."/>
            <person name="Grigoriev I.V."/>
            <person name="Hibbett D.S."/>
            <person name="Martin F."/>
        </authorList>
    </citation>
    <scope>NUCLEOTIDE SEQUENCE [LARGE SCALE GENOMIC DNA]</scope>
    <source>
        <strain evidence="9">MAFF 305830</strain>
    </source>
</reference>
<dbReference type="SUPFAM" id="SSF50129">
    <property type="entry name" value="GroES-like"/>
    <property type="match status" value="1"/>
</dbReference>
<dbReference type="SMART" id="SM00829">
    <property type="entry name" value="PKS_ER"/>
    <property type="match status" value="1"/>
</dbReference>
<evidence type="ECO:0000313" key="9">
    <source>
        <dbReference type="Proteomes" id="UP000054097"/>
    </source>
</evidence>
<evidence type="ECO:0000259" key="7">
    <source>
        <dbReference type="SMART" id="SM00829"/>
    </source>
</evidence>
<dbReference type="InterPro" id="IPR036291">
    <property type="entry name" value="NAD(P)-bd_dom_sf"/>
</dbReference>
<dbReference type="GO" id="GO:0008270">
    <property type="term" value="F:zinc ion binding"/>
    <property type="evidence" value="ECO:0007669"/>
    <property type="project" value="InterPro"/>
</dbReference>
<dbReference type="GO" id="GO:0004022">
    <property type="term" value="F:alcohol dehydrogenase (NAD+) activity"/>
    <property type="evidence" value="ECO:0007669"/>
    <property type="project" value="TreeGrafter"/>
</dbReference>
<dbReference type="InterPro" id="IPR011032">
    <property type="entry name" value="GroES-like_sf"/>
</dbReference>
<dbReference type="EMBL" id="KN824341">
    <property type="protein sequence ID" value="KIM23180.1"/>
    <property type="molecule type" value="Genomic_DNA"/>
</dbReference>
<dbReference type="AlphaFoldDB" id="A0A0C3AEW7"/>
<evidence type="ECO:0000313" key="8">
    <source>
        <dbReference type="EMBL" id="KIM23180.1"/>
    </source>
</evidence>
<keyword evidence="4 6" id="KW-0862">Zinc</keyword>
<evidence type="ECO:0000256" key="1">
    <source>
        <dbReference type="ARBA" id="ARBA00001947"/>
    </source>
</evidence>
<dbReference type="HOGENOM" id="CLU_026673_20_1_1"/>
<gene>
    <name evidence="8" type="ORF">M408DRAFT_28090</name>
</gene>
<keyword evidence="3 6" id="KW-0479">Metal-binding</keyword>
<keyword evidence="5" id="KW-0560">Oxidoreductase</keyword>
<sequence length="389" mass="41986">MADQVPSHMNGYLLEEFNKPYVYHTDIPIPKLEPGTLLIRVKVAGFCHTEFMVKKGLYSSPLPLVPGHETVGVVAAIGEGVQEFQIGDRVGTLLYRGACGTCRECIRGTPEYCADIQLAGLTSNGGMAQYALADVNWTVRLPDGMSFARVAPLMCAGATVYHSLLRSGVEHGIIGIIGVGGLGHLAVQFAKAMGHRVVAVDTRAAPLELCRSLPEHLQADLVFNANELDANGMLTRVKESLVDEGVGLPATGLDAVLVCTDAHPAFALGIEILAKHGTLVFVGLPERPVPMPYTAFVGKDITVVAGCLPCGRWSGVGAGGVYRKYQGKEIEGKRWMSAKEVMEEMLVLVEKVKMHVELTEYPMDEIERLVTEFGSEKSKGKLVLRVEDD</sequence>
<protein>
    <recommendedName>
        <fullName evidence="7">Enoyl reductase (ER) domain-containing protein</fullName>
    </recommendedName>
</protein>
<proteinExistence type="inferred from homology"/>
<dbReference type="InterPro" id="IPR020843">
    <property type="entry name" value="ER"/>
</dbReference>
<dbReference type="InterPro" id="IPR013154">
    <property type="entry name" value="ADH-like_N"/>
</dbReference>
<dbReference type="InterPro" id="IPR002328">
    <property type="entry name" value="ADH_Zn_CS"/>
</dbReference>
<dbReference type="OrthoDB" id="1879366at2759"/>
<dbReference type="Gene3D" id="3.90.180.10">
    <property type="entry name" value="Medium-chain alcohol dehydrogenases, catalytic domain"/>
    <property type="match status" value="1"/>
</dbReference>
<reference evidence="8 9" key="1">
    <citation type="submission" date="2014-04" db="EMBL/GenBank/DDBJ databases">
        <authorList>
            <consortium name="DOE Joint Genome Institute"/>
            <person name="Kuo A."/>
            <person name="Zuccaro A."/>
            <person name="Kohler A."/>
            <person name="Nagy L.G."/>
            <person name="Floudas D."/>
            <person name="Copeland A."/>
            <person name="Barry K.W."/>
            <person name="Cichocki N."/>
            <person name="Veneault-Fourrey C."/>
            <person name="LaButti K."/>
            <person name="Lindquist E.A."/>
            <person name="Lipzen A."/>
            <person name="Lundell T."/>
            <person name="Morin E."/>
            <person name="Murat C."/>
            <person name="Sun H."/>
            <person name="Tunlid A."/>
            <person name="Henrissat B."/>
            <person name="Grigoriev I.V."/>
            <person name="Hibbett D.S."/>
            <person name="Martin F."/>
            <person name="Nordberg H.P."/>
            <person name="Cantor M.N."/>
            <person name="Hua S.X."/>
        </authorList>
    </citation>
    <scope>NUCLEOTIDE SEQUENCE [LARGE SCALE GENOMIC DNA]</scope>
    <source>
        <strain evidence="8 9">MAFF 305830</strain>
    </source>
</reference>
<feature type="domain" description="Enoyl reductase (ER)" evidence="7">
    <location>
        <begin position="15"/>
        <end position="384"/>
    </location>
</feature>
<evidence type="ECO:0000256" key="5">
    <source>
        <dbReference type="ARBA" id="ARBA00023002"/>
    </source>
</evidence>
<keyword evidence="9" id="KW-1185">Reference proteome</keyword>
<accession>A0A0C3AEW7</accession>
<dbReference type="PROSITE" id="PS00059">
    <property type="entry name" value="ADH_ZINC"/>
    <property type="match status" value="1"/>
</dbReference>
<organism evidence="8 9">
    <name type="scientific">Serendipita vermifera MAFF 305830</name>
    <dbReference type="NCBI Taxonomy" id="933852"/>
    <lineage>
        <taxon>Eukaryota</taxon>
        <taxon>Fungi</taxon>
        <taxon>Dikarya</taxon>
        <taxon>Basidiomycota</taxon>
        <taxon>Agaricomycotina</taxon>
        <taxon>Agaricomycetes</taxon>
        <taxon>Sebacinales</taxon>
        <taxon>Serendipitaceae</taxon>
        <taxon>Serendipita</taxon>
    </lineage>
</organism>
<dbReference type="Gene3D" id="3.40.50.720">
    <property type="entry name" value="NAD(P)-binding Rossmann-like Domain"/>
    <property type="match status" value="1"/>
</dbReference>
<evidence type="ECO:0000256" key="4">
    <source>
        <dbReference type="ARBA" id="ARBA00022833"/>
    </source>
</evidence>
<dbReference type="InterPro" id="IPR013149">
    <property type="entry name" value="ADH-like_C"/>
</dbReference>
<dbReference type="Proteomes" id="UP000054097">
    <property type="component" value="Unassembled WGS sequence"/>
</dbReference>
<dbReference type="Pfam" id="PF00107">
    <property type="entry name" value="ADH_zinc_N"/>
    <property type="match status" value="1"/>
</dbReference>
<evidence type="ECO:0000256" key="3">
    <source>
        <dbReference type="ARBA" id="ARBA00022723"/>
    </source>
</evidence>
<evidence type="ECO:0000256" key="6">
    <source>
        <dbReference type="RuleBase" id="RU361277"/>
    </source>
</evidence>
<comment type="cofactor">
    <cofactor evidence="1 6">
        <name>Zn(2+)</name>
        <dbReference type="ChEBI" id="CHEBI:29105"/>
    </cofactor>
</comment>
<dbReference type="Pfam" id="PF08240">
    <property type="entry name" value="ADH_N"/>
    <property type="match status" value="1"/>
</dbReference>
<dbReference type="STRING" id="933852.A0A0C3AEW7"/>
<evidence type="ECO:0000256" key="2">
    <source>
        <dbReference type="ARBA" id="ARBA00008072"/>
    </source>
</evidence>
<dbReference type="SUPFAM" id="SSF51735">
    <property type="entry name" value="NAD(P)-binding Rossmann-fold domains"/>
    <property type="match status" value="1"/>
</dbReference>
<comment type="similarity">
    <text evidence="2 6">Belongs to the zinc-containing alcohol dehydrogenase family.</text>
</comment>
<name>A0A0C3AEW7_SERVB</name>